<gene>
    <name evidence="1" type="ORF">FBUS_10918</name>
</gene>
<keyword evidence="2" id="KW-1185">Reference proteome</keyword>
<proteinExistence type="predicted"/>
<comment type="caution">
    <text evidence="1">The sequence shown here is derived from an EMBL/GenBank/DDBJ whole genome shotgun (WGS) entry which is preliminary data.</text>
</comment>
<name>A0A8E0VM89_9TREM</name>
<protein>
    <submittedName>
        <fullName evidence="1">Uncharacterized protein</fullName>
    </submittedName>
</protein>
<evidence type="ECO:0000313" key="1">
    <source>
        <dbReference type="EMBL" id="KAA0195987.1"/>
    </source>
</evidence>
<dbReference type="Proteomes" id="UP000728185">
    <property type="component" value="Unassembled WGS sequence"/>
</dbReference>
<dbReference type="AlphaFoldDB" id="A0A8E0VM89"/>
<sequence length="105" mass="11707">MGLPRVKSIQLWTALLRETRLRRAESIGPGYRIEAMLSLAVFAEVLSKDAIHASTSPANEDESGTDRLNDLIHLLVPQWAKREKHGIQPKSITVGFARSCLEKTL</sequence>
<dbReference type="EMBL" id="LUCM01003306">
    <property type="protein sequence ID" value="KAA0195987.1"/>
    <property type="molecule type" value="Genomic_DNA"/>
</dbReference>
<accession>A0A8E0VM89</accession>
<organism evidence="1 2">
    <name type="scientific">Fasciolopsis buskii</name>
    <dbReference type="NCBI Taxonomy" id="27845"/>
    <lineage>
        <taxon>Eukaryota</taxon>
        <taxon>Metazoa</taxon>
        <taxon>Spiralia</taxon>
        <taxon>Lophotrochozoa</taxon>
        <taxon>Platyhelminthes</taxon>
        <taxon>Trematoda</taxon>
        <taxon>Digenea</taxon>
        <taxon>Plagiorchiida</taxon>
        <taxon>Echinostomata</taxon>
        <taxon>Echinostomatoidea</taxon>
        <taxon>Fasciolidae</taxon>
        <taxon>Fasciolopsis</taxon>
    </lineage>
</organism>
<reference evidence="1" key="1">
    <citation type="submission" date="2019-05" db="EMBL/GenBank/DDBJ databases">
        <title>Annotation for the trematode Fasciolopsis buski.</title>
        <authorList>
            <person name="Choi Y.-J."/>
        </authorList>
    </citation>
    <scope>NUCLEOTIDE SEQUENCE</scope>
    <source>
        <strain evidence="1">HT</strain>
        <tissue evidence="1">Whole worm</tissue>
    </source>
</reference>
<evidence type="ECO:0000313" key="2">
    <source>
        <dbReference type="Proteomes" id="UP000728185"/>
    </source>
</evidence>